<feature type="region of interest" description="Disordered" evidence="1">
    <location>
        <begin position="380"/>
        <end position="421"/>
    </location>
</feature>
<feature type="compositionally biased region" description="Basic and acidic residues" evidence="1">
    <location>
        <begin position="380"/>
        <end position="417"/>
    </location>
</feature>
<accession>A0A4Q9KVU5</accession>
<feature type="region of interest" description="Disordered" evidence="1">
    <location>
        <begin position="289"/>
        <end position="311"/>
    </location>
</feature>
<dbReference type="EMBL" id="PITJ01001492">
    <property type="protein sequence ID" value="TBT99037.1"/>
    <property type="molecule type" value="Genomic_DNA"/>
</dbReference>
<dbReference type="Proteomes" id="UP000292362">
    <property type="component" value="Unassembled WGS sequence"/>
</dbReference>
<evidence type="ECO:0000256" key="1">
    <source>
        <dbReference type="SAM" id="MobiDB-lite"/>
    </source>
</evidence>
<feature type="compositionally biased region" description="Basic and acidic residues" evidence="1">
    <location>
        <begin position="289"/>
        <end position="302"/>
    </location>
</feature>
<organism evidence="2 3">
    <name type="scientific">Hamiltosporidium tvaerminnensis</name>
    <dbReference type="NCBI Taxonomy" id="1176355"/>
    <lineage>
        <taxon>Eukaryota</taxon>
        <taxon>Fungi</taxon>
        <taxon>Fungi incertae sedis</taxon>
        <taxon>Microsporidia</taxon>
        <taxon>Dubosqiidae</taxon>
        <taxon>Hamiltosporidium</taxon>
    </lineage>
</organism>
<gene>
    <name evidence="2" type="ORF">CWI37_1492p0020</name>
</gene>
<sequence>MEEERENLDIKKAQKKLKKNLSQILHKRKKTNNFVSFIDLAINGTSVCKEYKSFICMNDYSSKRLFETCDTSRLTSGMFNRKLLCAFGINNVEEKIESREKMESRDELESREKIESNEHNGINKYKEVERREQNISFESKNNIFNSKKIENNLEIKVNNEGDNGFSKNTYNKDSLTVNPFISLNSLNSLNSEVKKDDKIYNLNGNLNQKNVSFFGSILDTEIKDEKEKGSVGGFGLVGREDIRKEDISVNKYLNTSGNKIKEQDILNKDLILDKSETFKNDKIEEKNIKHKDSISSPKRQENLSKVSSNDHSSGFLSKFTFYDSSDMPESEDKFVEIKNEISEDNKIGLVSFINRSSDNINNKFESSFNEIFNKELYDREKDDRELDKQDNREWDKQDDKELDKQVKDDKQDNREWDNSSNMVNITTTSTQNKKPEISFFDLLNTKKVENLNKKTELNFSEFKFEIGNLKHIIFKETPDFKFFYEDGTEIKY</sequence>
<reference evidence="2 3" key="1">
    <citation type="submission" date="2017-12" db="EMBL/GenBank/DDBJ databases">
        <authorList>
            <person name="Pombert J.-F."/>
            <person name="Haag K.L."/>
            <person name="Ebert D."/>
        </authorList>
    </citation>
    <scope>NUCLEOTIDE SEQUENCE [LARGE SCALE GENOMIC DNA]</scope>
    <source>
        <strain evidence="2">FI-OER-3-3</strain>
    </source>
</reference>
<dbReference type="AlphaFoldDB" id="A0A4Q9KVU5"/>
<dbReference type="VEuPathDB" id="MicrosporidiaDB:CWI37_1492p0020"/>
<comment type="caution">
    <text evidence="2">The sequence shown here is derived from an EMBL/GenBank/DDBJ whole genome shotgun (WGS) entry which is preliminary data.</text>
</comment>
<evidence type="ECO:0000313" key="3">
    <source>
        <dbReference type="Proteomes" id="UP000292362"/>
    </source>
</evidence>
<evidence type="ECO:0000313" key="2">
    <source>
        <dbReference type="EMBL" id="TBT99037.1"/>
    </source>
</evidence>
<proteinExistence type="predicted"/>
<name>A0A4Q9KVU5_9MICR</name>
<protein>
    <submittedName>
        <fullName evidence="2">Uncharacterized protein</fullName>
    </submittedName>
</protein>